<feature type="transmembrane region" description="Helical" evidence="8">
    <location>
        <begin position="34"/>
        <end position="53"/>
    </location>
</feature>
<feature type="transmembrane region" description="Helical" evidence="8">
    <location>
        <begin position="171"/>
        <end position="190"/>
    </location>
</feature>
<keyword evidence="7 8" id="KW-0472">Membrane</keyword>
<dbReference type="Pfam" id="PF03547">
    <property type="entry name" value="Mem_trans"/>
    <property type="match status" value="2"/>
</dbReference>
<organism evidence="9">
    <name type="scientific">hydrothermal vent metagenome</name>
    <dbReference type="NCBI Taxonomy" id="652676"/>
    <lineage>
        <taxon>unclassified sequences</taxon>
        <taxon>metagenomes</taxon>
        <taxon>ecological metagenomes</taxon>
    </lineage>
</organism>
<feature type="transmembrane region" description="Helical" evidence="8">
    <location>
        <begin position="258"/>
        <end position="279"/>
    </location>
</feature>
<feature type="transmembrane region" description="Helical" evidence="8">
    <location>
        <begin position="288"/>
        <end position="311"/>
    </location>
</feature>
<keyword evidence="5 8" id="KW-0812">Transmembrane</keyword>
<feature type="transmembrane region" description="Helical" evidence="8">
    <location>
        <begin position="231"/>
        <end position="252"/>
    </location>
</feature>
<dbReference type="InterPro" id="IPR038770">
    <property type="entry name" value="Na+/solute_symporter_sf"/>
</dbReference>
<feature type="transmembrane region" description="Helical" evidence="8">
    <location>
        <begin position="6"/>
        <end position="22"/>
    </location>
</feature>
<evidence type="ECO:0000256" key="3">
    <source>
        <dbReference type="ARBA" id="ARBA00022448"/>
    </source>
</evidence>
<evidence type="ECO:0000256" key="8">
    <source>
        <dbReference type="SAM" id="Phobius"/>
    </source>
</evidence>
<dbReference type="EMBL" id="UOEC01000058">
    <property type="protein sequence ID" value="VAV89253.1"/>
    <property type="molecule type" value="Genomic_DNA"/>
</dbReference>
<dbReference type="AlphaFoldDB" id="A0A3B0RXY5"/>
<feature type="transmembrane region" description="Helical" evidence="8">
    <location>
        <begin position="105"/>
        <end position="122"/>
    </location>
</feature>
<feature type="transmembrane region" description="Helical" evidence="8">
    <location>
        <begin position="202"/>
        <end position="219"/>
    </location>
</feature>
<comment type="similarity">
    <text evidence="2">Belongs to the auxin efflux carrier (TC 2.A.69) family.</text>
</comment>
<evidence type="ECO:0000256" key="7">
    <source>
        <dbReference type="ARBA" id="ARBA00023136"/>
    </source>
</evidence>
<evidence type="ECO:0000256" key="6">
    <source>
        <dbReference type="ARBA" id="ARBA00022989"/>
    </source>
</evidence>
<keyword evidence="3" id="KW-0813">Transport</keyword>
<evidence type="ECO:0000256" key="5">
    <source>
        <dbReference type="ARBA" id="ARBA00022692"/>
    </source>
</evidence>
<feature type="transmembrane region" description="Helical" evidence="8">
    <location>
        <begin position="128"/>
        <end position="151"/>
    </location>
</feature>
<comment type="subcellular location">
    <subcellularLocation>
        <location evidence="1">Cell membrane</location>
        <topology evidence="1">Multi-pass membrane protein</topology>
    </subcellularLocation>
</comment>
<evidence type="ECO:0000256" key="2">
    <source>
        <dbReference type="ARBA" id="ARBA00010145"/>
    </source>
</evidence>
<gene>
    <name evidence="9" type="ORF">MNBD_ALPHA08-1604</name>
</gene>
<evidence type="ECO:0000256" key="4">
    <source>
        <dbReference type="ARBA" id="ARBA00022475"/>
    </source>
</evidence>
<dbReference type="GO" id="GO:0055085">
    <property type="term" value="P:transmembrane transport"/>
    <property type="evidence" value="ECO:0007669"/>
    <property type="project" value="InterPro"/>
</dbReference>
<dbReference type="GO" id="GO:0005886">
    <property type="term" value="C:plasma membrane"/>
    <property type="evidence" value="ECO:0007669"/>
    <property type="project" value="UniProtKB-SubCell"/>
</dbReference>
<protein>
    <submittedName>
        <fullName evidence="9">Auxin efflux carrier family protein</fullName>
    </submittedName>
</protein>
<proteinExistence type="inferred from homology"/>
<dbReference type="InterPro" id="IPR004776">
    <property type="entry name" value="Mem_transp_PIN-like"/>
</dbReference>
<dbReference type="Gene3D" id="1.20.1530.20">
    <property type="match status" value="1"/>
</dbReference>
<dbReference type="PANTHER" id="PTHR36838">
    <property type="entry name" value="AUXIN EFFLUX CARRIER FAMILY PROTEIN"/>
    <property type="match status" value="1"/>
</dbReference>
<evidence type="ECO:0000313" key="9">
    <source>
        <dbReference type="EMBL" id="VAV89253.1"/>
    </source>
</evidence>
<accession>A0A3B0RXY5</accession>
<feature type="transmembrane region" description="Helical" evidence="8">
    <location>
        <begin position="65"/>
        <end position="84"/>
    </location>
</feature>
<keyword evidence="6 8" id="KW-1133">Transmembrane helix</keyword>
<evidence type="ECO:0000256" key="1">
    <source>
        <dbReference type="ARBA" id="ARBA00004651"/>
    </source>
</evidence>
<dbReference type="PANTHER" id="PTHR36838:SF4">
    <property type="entry name" value="AUXIN EFFLUX CARRIER FAMILY PROTEIN"/>
    <property type="match status" value="1"/>
</dbReference>
<keyword evidence="4" id="KW-1003">Cell membrane</keyword>
<sequence>MIAVFESILPIFAIVVLGFALRKSDFVPAEHWRVVEELCFWIFFPAILALTMINADLSSVELGAFTLTLSAVLATVGLLTLSYWPVLKRTLGTSKPQYSTIYQTTTRWHGFIALAIVLKLFGDDGAALVAVYFVISVPVLQISNILVLVAFSKNARKGSRIDFRQIGKTIIINPIIWGVLGGFAVNLSGVTVWDPVMTGLDLLGRAALGTSLLALGAGLSLKAALRPSKELLIGVVGKLLITPLVAVGWALVFGVSGMALSVLLVGASVPTAMNGYLLAKKMGGDADLYAATSTVQTVVSFFTIPLILWLAQNWAGAL</sequence>
<reference evidence="9" key="1">
    <citation type="submission" date="2018-06" db="EMBL/GenBank/DDBJ databases">
        <authorList>
            <person name="Zhirakovskaya E."/>
        </authorList>
    </citation>
    <scope>NUCLEOTIDE SEQUENCE</scope>
</reference>
<name>A0A3B0RXY5_9ZZZZ</name>